<organism evidence="1 2">
    <name type="scientific">Lysinibacillus fusiformis</name>
    <dbReference type="NCBI Taxonomy" id="28031"/>
    <lineage>
        <taxon>Bacteria</taxon>
        <taxon>Bacillati</taxon>
        <taxon>Bacillota</taxon>
        <taxon>Bacilli</taxon>
        <taxon>Bacillales</taxon>
        <taxon>Bacillaceae</taxon>
        <taxon>Lysinibacillus</taxon>
    </lineage>
</organism>
<evidence type="ECO:0000313" key="1">
    <source>
        <dbReference type="EMBL" id="PKU49964.1"/>
    </source>
</evidence>
<comment type="caution">
    <text evidence="1">The sequence shown here is derived from an EMBL/GenBank/DDBJ whole genome shotgun (WGS) entry which is preliminary data.</text>
</comment>
<dbReference type="RefSeq" id="WP_101967005.1">
    <property type="nucleotide sequence ID" value="NZ_PDFK01000010.1"/>
</dbReference>
<proteinExistence type="predicted"/>
<name>A0A2I0UV68_9BACI</name>
<dbReference type="EMBL" id="PDFK01000010">
    <property type="protein sequence ID" value="PKU49964.1"/>
    <property type="molecule type" value="Genomic_DNA"/>
</dbReference>
<gene>
    <name evidence="1" type="ORF">CRI88_20475</name>
</gene>
<sequence length="82" mass="9034">MNQTIEHVTLDDDYSVTMVTTELLEGVQLITCADECEATLMINDQDINLVYTAELANIIGNLSNYTAEQLLLALAQVDRLAS</sequence>
<accession>A0A2I0UV68</accession>
<dbReference type="AlphaFoldDB" id="A0A2I0UV68"/>
<reference evidence="1 2" key="1">
    <citation type="submission" date="2017-10" db="EMBL/GenBank/DDBJ databases">
        <title>Draft genome of Lysinibacillus fusiformis strain Juneja, a laboratory-derived pathogen of Drosophila melanogaster.</title>
        <authorList>
            <person name="Smith B.R."/>
            <person name="Unckless R.L."/>
        </authorList>
    </citation>
    <scope>NUCLEOTIDE SEQUENCE [LARGE SCALE GENOMIC DNA]</scope>
    <source>
        <strain evidence="1 2">Juneja</strain>
    </source>
</reference>
<dbReference type="Proteomes" id="UP000234956">
    <property type="component" value="Unassembled WGS sequence"/>
</dbReference>
<evidence type="ECO:0000313" key="2">
    <source>
        <dbReference type="Proteomes" id="UP000234956"/>
    </source>
</evidence>
<protein>
    <submittedName>
        <fullName evidence="1">Uncharacterized protein</fullName>
    </submittedName>
</protein>